<comment type="caution">
    <text evidence="1">The sequence shown here is derived from an EMBL/GenBank/DDBJ whole genome shotgun (WGS) entry which is preliminary data.</text>
</comment>
<dbReference type="AlphaFoldDB" id="A0A9Q1GJN4"/>
<name>A0A9Q1GJN4_9CARY</name>
<sequence length="162" mass="18199">MLFRLHMICFFNKMASCEENSTANDLKKFNLSVSDIAWINSCAKNEKSVEGWVGFSAWDGHEADDTKRTTADMTVFVSFLKHFDCSLYAFEVSFFDIKGGTEFTTANEYSPPAYLQTAWCMTVPLSYGLNLVTVSGSGICFSNNLNGHHKIEFDLARPKLKS</sequence>
<keyword evidence="2" id="KW-1185">Reference proteome</keyword>
<gene>
    <name evidence="1" type="ORF">Cgig2_015611</name>
</gene>
<proteinExistence type="predicted"/>
<evidence type="ECO:0000313" key="1">
    <source>
        <dbReference type="EMBL" id="KAJ8420689.1"/>
    </source>
</evidence>
<evidence type="ECO:0000313" key="2">
    <source>
        <dbReference type="Proteomes" id="UP001153076"/>
    </source>
</evidence>
<protein>
    <submittedName>
        <fullName evidence="1">Uncharacterized protein</fullName>
    </submittedName>
</protein>
<reference evidence="1" key="1">
    <citation type="submission" date="2022-04" db="EMBL/GenBank/DDBJ databases">
        <title>Carnegiea gigantea Genome sequencing and assembly v2.</title>
        <authorList>
            <person name="Copetti D."/>
            <person name="Sanderson M.J."/>
            <person name="Burquez A."/>
            <person name="Wojciechowski M.F."/>
        </authorList>
    </citation>
    <scope>NUCLEOTIDE SEQUENCE</scope>
    <source>
        <strain evidence="1">SGP5-SGP5p</strain>
        <tissue evidence="1">Aerial part</tissue>
    </source>
</reference>
<dbReference type="Proteomes" id="UP001153076">
    <property type="component" value="Unassembled WGS sequence"/>
</dbReference>
<dbReference type="OrthoDB" id="4159489at2759"/>
<dbReference type="EMBL" id="JAKOGI010003219">
    <property type="protein sequence ID" value="KAJ8420689.1"/>
    <property type="molecule type" value="Genomic_DNA"/>
</dbReference>
<accession>A0A9Q1GJN4</accession>
<organism evidence="1 2">
    <name type="scientific">Carnegiea gigantea</name>
    <dbReference type="NCBI Taxonomy" id="171969"/>
    <lineage>
        <taxon>Eukaryota</taxon>
        <taxon>Viridiplantae</taxon>
        <taxon>Streptophyta</taxon>
        <taxon>Embryophyta</taxon>
        <taxon>Tracheophyta</taxon>
        <taxon>Spermatophyta</taxon>
        <taxon>Magnoliopsida</taxon>
        <taxon>eudicotyledons</taxon>
        <taxon>Gunneridae</taxon>
        <taxon>Pentapetalae</taxon>
        <taxon>Caryophyllales</taxon>
        <taxon>Cactineae</taxon>
        <taxon>Cactaceae</taxon>
        <taxon>Cactoideae</taxon>
        <taxon>Echinocereeae</taxon>
        <taxon>Carnegiea</taxon>
    </lineage>
</organism>